<reference evidence="9 10" key="2">
    <citation type="journal article" date="2011" name="Stand. Genomic Sci.">
        <title>Complete genome sequence of Ferroglobus placidus AEDII12DO.</title>
        <authorList>
            <person name="Anderson I."/>
            <person name="Risso C."/>
            <person name="Holmes D."/>
            <person name="Lucas S."/>
            <person name="Copeland A."/>
            <person name="Lapidus A."/>
            <person name="Cheng J.F."/>
            <person name="Bruce D."/>
            <person name="Goodwin L."/>
            <person name="Pitluck S."/>
            <person name="Saunders E."/>
            <person name="Brettin T."/>
            <person name="Detter J.C."/>
            <person name="Han C."/>
            <person name="Tapia R."/>
            <person name="Larimer F."/>
            <person name="Land M."/>
            <person name="Hauser L."/>
            <person name="Woyke T."/>
            <person name="Lovley D."/>
            <person name="Kyrpides N."/>
            <person name="Ivanova N."/>
        </authorList>
    </citation>
    <scope>NUCLEOTIDE SEQUENCE [LARGE SCALE GENOMIC DNA]</scope>
    <source>
        <strain evidence="10">DSM 10642 / AEDII12DO</strain>
    </source>
</reference>
<accession>D3S2M2</accession>
<dbReference type="GO" id="GO:0004177">
    <property type="term" value="F:aminopeptidase activity"/>
    <property type="evidence" value="ECO:0007669"/>
    <property type="project" value="UniProtKB-UniRule"/>
</dbReference>
<dbReference type="CDD" id="cd05656">
    <property type="entry name" value="M42_Frv"/>
    <property type="match status" value="1"/>
</dbReference>
<keyword evidence="10" id="KW-1185">Reference proteome</keyword>
<dbReference type="AlphaFoldDB" id="D3S2M2"/>
<comment type="similarity">
    <text evidence="1 6">Belongs to the peptidase M42 family.</text>
</comment>
<comment type="cofactor">
    <cofactor evidence="8">
        <name>a divalent metal cation</name>
        <dbReference type="ChEBI" id="CHEBI:60240"/>
    </cofactor>
    <text evidence="8">Binds 2 divalent metal cations per subunit.</text>
</comment>
<dbReference type="GO" id="GO:0008810">
    <property type="term" value="F:cellulase activity"/>
    <property type="evidence" value="ECO:0007669"/>
    <property type="project" value="UniProtKB-EC"/>
</dbReference>
<dbReference type="EMBL" id="CP001899">
    <property type="protein sequence ID" value="ADC64552.1"/>
    <property type="molecule type" value="Genomic_DNA"/>
</dbReference>
<sequence>MFELIKKLSDAHGISGYEDEVREIVREELESYVDDVKVDKLGNIICVRKGDDFKVMLAAHIDEIGFMVKHIDDKGFLRITPIGGWFSQTVLNQRVIVHGSKGKVYGVIGCKPPHLMKEDERKKVIEIKDMFVDVGAENKEEVKEMGIDIGSPVTIDREVVKLGKRITGKAFDNRAGLAVMIEAMKKINTDATVYAVGTVQEEVGLKGARVSAFSLNPDVALVLDSAPATDFPGAESAYMDVKLGRGPVITVADASGRGLIASKRVLEWLKDSAKKAEVEIQLEVGEGGTTDATAIHLTREGIPSGVVSVPARYIHTPVEVIDLRDVEQAVKLVAKAVEIAKEFF</sequence>
<reference evidence="10" key="1">
    <citation type="submission" date="2010-02" db="EMBL/GenBank/DDBJ databases">
        <title>Complete sequence of Ferroglobus placidus DSM 10642.</title>
        <authorList>
            <consortium name="US DOE Joint Genome Institute"/>
            <person name="Lucas S."/>
            <person name="Copeland A."/>
            <person name="Lapidus A."/>
            <person name="Cheng J.-F."/>
            <person name="Bruce D."/>
            <person name="Goodwin L."/>
            <person name="Pitluck S."/>
            <person name="Saunders E."/>
            <person name="Brettin T."/>
            <person name="Detter J.C."/>
            <person name="Han C."/>
            <person name="Tapia R."/>
            <person name="Larimer F."/>
            <person name="Land M."/>
            <person name="Hauser L."/>
            <person name="Kyrpides N."/>
            <person name="Ivanova N."/>
            <person name="Holmes D."/>
            <person name="Lovley D."/>
            <person name="Kyrpides N."/>
            <person name="Anderson I.J."/>
            <person name="Woyke T."/>
        </authorList>
    </citation>
    <scope>NUCLEOTIDE SEQUENCE [LARGE SCALE GENOMIC DNA]</scope>
    <source>
        <strain evidence="10">DSM 10642 / AEDII12DO</strain>
    </source>
</reference>
<evidence type="ECO:0000256" key="4">
    <source>
        <dbReference type="ARBA" id="ARBA00022723"/>
    </source>
</evidence>
<dbReference type="InterPro" id="IPR023367">
    <property type="entry name" value="Peptidase_M42_dom2"/>
</dbReference>
<evidence type="ECO:0000256" key="6">
    <source>
        <dbReference type="PIRNR" id="PIRNR001123"/>
    </source>
</evidence>
<dbReference type="RefSeq" id="WP_012964899.1">
    <property type="nucleotide sequence ID" value="NC_013849.1"/>
</dbReference>
<evidence type="ECO:0000256" key="2">
    <source>
        <dbReference type="ARBA" id="ARBA00022438"/>
    </source>
</evidence>
<evidence type="ECO:0000256" key="8">
    <source>
        <dbReference type="PIRSR" id="PIRSR001123-2"/>
    </source>
</evidence>
<dbReference type="GO" id="GO:0006508">
    <property type="term" value="P:proteolysis"/>
    <property type="evidence" value="ECO:0007669"/>
    <property type="project" value="UniProtKB-KW"/>
</dbReference>
<feature type="binding site" evidence="8">
    <location>
        <position position="172"/>
    </location>
    <ligand>
        <name>Zn(2+)</name>
        <dbReference type="ChEBI" id="CHEBI:29105"/>
        <label>2</label>
    </ligand>
</feature>
<dbReference type="STRING" id="589924.Ferp_0375"/>
<evidence type="ECO:0000313" key="10">
    <source>
        <dbReference type="Proteomes" id="UP000002613"/>
    </source>
</evidence>
<evidence type="ECO:0000256" key="5">
    <source>
        <dbReference type="ARBA" id="ARBA00022801"/>
    </source>
</evidence>
<dbReference type="GO" id="GO:0046872">
    <property type="term" value="F:metal ion binding"/>
    <property type="evidence" value="ECO:0007669"/>
    <property type="project" value="UniProtKB-UniRule"/>
</dbReference>
<keyword evidence="3" id="KW-0645">Protease</keyword>
<dbReference type="HOGENOM" id="CLU_047249_0_2_2"/>
<dbReference type="eggNOG" id="arCOG01518">
    <property type="taxonomic scope" value="Archaea"/>
</dbReference>
<dbReference type="PIRSF" id="PIRSF001123">
    <property type="entry name" value="PepA_GA"/>
    <property type="match status" value="1"/>
</dbReference>
<evidence type="ECO:0000256" key="3">
    <source>
        <dbReference type="ARBA" id="ARBA00022670"/>
    </source>
</evidence>
<dbReference type="PANTHER" id="PTHR32481:SF0">
    <property type="entry name" value="AMINOPEPTIDASE YPDE-RELATED"/>
    <property type="match status" value="1"/>
</dbReference>
<evidence type="ECO:0000256" key="7">
    <source>
        <dbReference type="PIRSR" id="PIRSR001123-1"/>
    </source>
</evidence>
<keyword evidence="5 9" id="KW-0378">Hydrolase</keyword>
<dbReference type="InterPro" id="IPR008007">
    <property type="entry name" value="Peptidase_M42"/>
</dbReference>
<feature type="binding site" evidence="8">
    <location>
        <position position="172"/>
    </location>
    <ligand>
        <name>Zn(2+)</name>
        <dbReference type="ChEBI" id="CHEBI:29105"/>
        <label>1</label>
    </ligand>
</feature>
<feature type="binding site" evidence="8">
    <location>
        <position position="224"/>
    </location>
    <ligand>
        <name>Zn(2+)</name>
        <dbReference type="ChEBI" id="CHEBI:29105"/>
        <label>1</label>
    </ligand>
</feature>
<dbReference type="SUPFAM" id="SSF53187">
    <property type="entry name" value="Zn-dependent exopeptidases"/>
    <property type="match status" value="1"/>
</dbReference>
<feature type="binding site" evidence="8">
    <location>
        <position position="315"/>
    </location>
    <ligand>
        <name>Zn(2+)</name>
        <dbReference type="ChEBI" id="CHEBI:29105"/>
        <label>2</label>
    </ligand>
</feature>
<gene>
    <name evidence="9" type="ordered locus">Ferp_0375</name>
</gene>
<keyword evidence="4 8" id="KW-0479">Metal-binding</keyword>
<keyword evidence="9" id="KW-0326">Glycosidase</keyword>
<feature type="active site" description="Proton acceptor" evidence="7">
    <location>
        <position position="201"/>
    </location>
</feature>
<dbReference type="PaxDb" id="589924-Ferp_0375"/>
<dbReference type="Gene3D" id="2.40.30.40">
    <property type="entry name" value="Peptidase M42, domain 2"/>
    <property type="match status" value="1"/>
</dbReference>
<keyword evidence="2" id="KW-0031">Aminopeptidase</keyword>
<dbReference type="Pfam" id="PF05343">
    <property type="entry name" value="Peptidase_M42"/>
    <property type="match status" value="1"/>
</dbReference>
<proteinExistence type="inferred from homology"/>
<dbReference type="GeneID" id="8777873"/>
<dbReference type="SUPFAM" id="SSF101821">
    <property type="entry name" value="Aminopeptidase/glucanase lid domain"/>
    <property type="match status" value="1"/>
</dbReference>
<dbReference type="Gene3D" id="3.40.630.10">
    <property type="entry name" value="Zn peptidases"/>
    <property type="match status" value="1"/>
</dbReference>
<dbReference type="KEGG" id="fpl:Ferp_0375"/>
<dbReference type="InterPro" id="IPR051464">
    <property type="entry name" value="Peptidase_M42_aminopept"/>
</dbReference>
<dbReference type="OrthoDB" id="30642at2157"/>
<dbReference type="PANTHER" id="PTHR32481">
    <property type="entry name" value="AMINOPEPTIDASE"/>
    <property type="match status" value="1"/>
</dbReference>
<feature type="binding site" evidence="8">
    <location>
        <position position="202"/>
    </location>
    <ligand>
        <name>Zn(2+)</name>
        <dbReference type="ChEBI" id="CHEBI:29105"/>
        <label>2</label>
    </ligand>
</feature>
<organism evidence="9 10">
    <name type="scientific">Ferroglobus placidus (strain DSM 10642 / AEDII12DO)</name>
    <dbReference type="NCBI Taxonomy" id="589924"/>
    <lineage>
        <taxon>Archaea</taxon>
        <taxon>Methanobacteriati</taxon>
        <taxon>Methanobacteriota</taxon>
        <taxon>Archaeoglobi</taxon>
        <taxon>Archaeoglobales</taxon>
        <taxon>Archaeoglobaceae</taxon>
        <taxon>Ferroglobus</taxon>
    </lineage>
</organism>
<protein>
    <submittedName>
        <fullName evidence="9">Cellulase</fullName>
        <ecNumber evidence="9">3.2.1.4</ecNumber>
    </submittedName>
</protein>
<dbReference type="EC" id="3.2.1.4" evidence="9"/>
<evidence type="ECO:0000313" key="9">
    <source>
        <dbReference type="EMBL" id="ADC64552.1"/>
    </source>
</evidence>
<dbReference type="Proteomes" id="UP000002613">
    <property type="component" value="Chromosome"/>
</dbReference>
<evidence type="ECO:0000256" key="1">
    <source>
        <dbReference type="ARBA" id="ARBA00006272"/>
    </source>
</evidence>
<feature type="binding site" evidence="8">
    <location>
        <position position="60"/>
    </location>
    <ligand>
        <name>Zn(2+)</name>
        <dbReference type="ChEBI" id="CHEBI:29105"/>
        <label>1</label>
    </ligand>
</feature>
<name>D3S2M2_FERPA</name>